<accession>A0A8J5P7R0</accession>
<comment type="caution">
    <text evidence="2">The sequence shown here is derived from an EMBL/GenBank/DDBJ whole genome shotgun (WGS) entry which is preliminary data.</text>
</comment>
<dbReference type="AlphaFoldDB" id="A0A8J5P7R0"/>
<dbReference type="EMBL" id="JAELUQ010000005">
    <property type="protein sequence ID" value="KAG7413432.1"/>
    <property type="molecule type" value="Genomic_DNA"/>
</dbReference>
<protein>
    <submittedName>
        <fullName evidence="2">Uncharacterized protein</fullName>
    </submittedName>
</protein>
<gene>
    <name evidence="2" type="ORF">Forpe1208_v008177</name>
</gene>
<proteinExistence type="predicted"/>
<feature type="compositionally biased region" description="Basic and acidic residues" evidence="1">
    <location>
        <begin position="71"/>
        <end position="114"/>
    </location>
</feature>
<reference evidence="2" key="1">
    <citation type="submission" date="2021-04" db="EMBL/GenBank/DDBJ databases">
        <title>First draft genome resource for Brassicaceae pathogens Fusarium oxysporum f. sp. raphani and Fusarium oxysporum f. sp. rapae.</title>
        <authorList>
            <person name="Asai S."/>
        </authorList>
    </citation>
    <scope>NUCLEOTIDE SEQUENCE</scope>
    <source>
        <strain evidence="2">Tf1208</strain>
    </source>
</reference>
<evidence type="ECO:0000313" key="3">
    <source>
        <dbReference type="Proteomes" id="UP000694050"/>
    </source>
</evidence>
<feature type="compositionally biased region" description="Basic and acidic residues" evidence="1">
    <location>
        <begin position="126"/>
        <end position="135"/>
    </location>
</feature>
<evidence type="ECO:0000313" key="2">
    <source>
        <dbReference type="EMBL" id="KAG7413432.1"/>
    </source>
</evidence>
<feature type="region of interest" description="Disordered" evidence="1">
    <location>
        <begin position="1"/>
        <end position="146"/>
    </location>
</feature>
<dbReference type="Proteomes" id="UP000694050">
    <property type="component" value="Unassembled WGS sequence"/>
</dbReference>
<organism evidence="2 3">
    <name type="scientific">Fusarium oxysporum f. sp. rapae</name>
    <dbReference type="NCBI Taxonomy" id="485398"/>
    <lineage>
        <taxon>Eukaryota</taxon>
        <taxon>Fungi</taxon>
        <taxon>Dikarya</taxon>
        <taxon>Ascomycota</taxon>
        <taxon>Pezizomycotina</taxon>
        <taxon>Sordariomycetes</taxon>
        <taxon>Hypocreomycetidae</taxon>
        <taxon>Hypocreales</taxon>
        <taxon>Nectriaceae</taxon>
        <taxon>Fusarium</taxon>
        <taxon>Fusarium oxysporum species complex</taxon>
    </lineage>
</organism>
<evidence type="ECO:0000256" key="1">
    <source>
        <dbReference type="SAM" id="MobiDB-lite"/>
    </source>
</evidence>
<feature type="compositionally biased region" description="Basic and acidic residues" evidence="1">
    <location>
        <begin position="33"/>
        <end position="51"/>
    </location>
</feature>
<name>A0A8J5P7R0_FUSOX</name>
<sequence>MSSDPVEDPRKSEDYELISNGDVGSDTDQALDNGRKAMKETISEDTEKPESPQENLSEVTQPLPEHVSGNHKTDKPGESQDTHDDSPGNNEHEKPANAEEPKDDEAEKATTGDDKSEEVENDEVTDTTKEVELEWAKLLLDDDYDS</sequence>
<feature type="compositionally biased region" description="Acidic residues" evidence="1">
    <location>
        <begin position="115"/>
        <end position="125"/>
    </location>
</feature>